<keyword evidence="2" id="KW-1133">Transmembrane helix</keyword>
<feature type="transmembrane region" description="Helical" evidence="2">
    <location>
        <begin position="20"/>
        <end position="38"/>
    </location>
</feature>
<evidence type="ECO:0008006" key="5">
    <source>
        <dbReference type="Google" id="ProtNLM"/>
    </source>
</evidence>
<organism evidence="3 4">
    <name type="scientific">Azospirillum oleiclasticum</name>
    <dbReference type="NCBI Taxonomy" id="2735135"/>
    <lineage>
        <taxon>Bacteria</taxon>
        <taxon>Pseudomonadati</taxon>
        <taxon>Pseudomonadota</taxon>
        <taxon>Alphaproteobacteria</taxon>
        <taxon>Rhodospirillales</taxon>
        <taxon>Azospirillaceae</taxon>
        <taxon>Azospirillum</taxon>
    </lineage>
</organism>
<accession>A0ABX2TLY5</accession>
<keyword evidence="2" id="KW-0472">Membrane</keyword>
<feature type="compositionally biased region" description="Basic and acidic residues" evidence="1">
    <location>
        <begin position="82"/>
        <end position="95"/>
    </location>
</feature>
<evidence type="ECO:0000256" key="2">
    <source>
        <dbReference type="SAM" id="Phobius"/>
    </source>
</evidence>
<dbReference type="InterPro" id="IPR019734">
    <property type="entry name" value="TPR_rpt"/>
</dbReference>
<dbReference type="EMBL" id="JABFDB010000035">
    <property type="protein sequence ID" value="NYZ24169.1"/>
    <property type="molecule type" value="Genomic_DNA"/>
</dbReference>
<protein>
    <recommendedName>
        <fullName evidence="5">Tetratricopeptide repeat protein</fullName>
    </recommendedName>
</protein>
<dbReference type="SUPFAM" id="SSF48452">
    <property type="entry name" value="TPR-like"/>
    <property type="match status" value="1"/>
</dbReference>
<evidence type="ECO:0000256" key="1">
    <source>
        <dbReference type="SAM" id="MobiDB-lite"/>
    </source>
</evidence>
<feature type="region of interest" description="Disordered" evidence="1">
    <location>
        <begin position="82"/>
        <end position="105"/>
    </location>
</feature>
<gene>
    <name evidence="3" type="ORF">HND93_31070</name>
</gene>
<dbReference type="RefSeq" id="WP_180285941.1">
    <property type="nucleotide sequence ID" value="NZ_JABFDB010000035.1"/>
</dbReference>
<keyword evidence="4" id="KW-1185">Reference proteome</keyword>
<proteinExistence type="predicted"/>
<evidence type="ECO:0000313" key="3">
    <source>
        <dbReference type="EMBL" id="NYZ24169.1"/>
    </source>
</evidence>
<evidence type="ECO:0000313" key="4">
    <source>
        <dbReference type="Proteomes" id="UP000584642"/>
    </source>
</evidence>
<dbReference type="Proteomes" id="UP000584642">
    <property type="component" value="Unassembled WGS sequence"/>
</dbReference>
<sequence length="256" mass="28981">MPVPAFLRPLLDWMTRERNFLFGGIGAGIIVAVGQYVWGLAFPAPPSPPPPLVVVQVPQLAPPFDLHRLIEEHARAREEKARAEHATAEARREATEAAQRTRTREQQLVDIQAEIDALRRQQPSNLGLHLGTQSTLEREEQLLREALVLNENLERREELAEDYFQIARIRRMRRDYETAKGLLRQALAIDEKLDRKEGAARDHNNLGIVFEEDDDRMTAAGHYRTALALYRQLGMAREIAIVEGNLKAIGAEVPPP</sequence>
<dbReference type="InterPro" id="IPR011990">
    <property type="entry name" value="TPR-like_helical_dom_sf"/>
</dbReference>
<reference evidence="3 4" key="1">
    <citation type="submission" date="2020-05" db="EMBL/GenBank/DDBJ databases">
        <title>Azospirillum oleiclasticum sp. nov, a nitrogen-fixing and heavy crude oil-emulsifying bacterium isolated from the crude oil of Yumen Oilfield.</title>
        <authorList>
            <person name="Wu D."/>
            <person name="Cai M."/>
            <person name="Zhang X."/>
        </authorList>
    </citation>
    <scope>NUCLEOTIDE SEQUENCE [LARGE SCALE GENOMIC DNA]</scope>
    <source>
        <strain evidence="3 4">ROY-1-1-2</strain>
    </source>
</reference>
<dbReference type="Gene3D" id="1.25.40.10">
    <property type="entry name" value="Tetratricopeptide repeat domain"/>
    <property type="match status" value="1"/>
</dbReference>
<dbReference type="SMART" id="SM00028">
    <property type="entry name" value="TPR"/>
    <property type="match status" value="2"/>
</dbReference>
<name>A0ABX2TLY5_9PROT</name>
<comment type="caution">
    <text evidence="3">The sequence shown here is derived from an EMBL/GenBank/DDBJ whole genome shotgun (WGS) entry which is preliminary data.</text>
</comment>
<keyword evidence="2" id="KW-0812">Transmembrane</keyword>